<dbReference type="InterPro" id="IPR025662">
    <property type="entry name" value="Sigma_54_int_dom_ATP-bd_1"/>
</dbReference>
<evidence type="ECO:0000256" key="3">
    <source>
        <dbReference type="ARBA" id="ARBA00015308"/>
    </source>
</evidence>
<feature type="compositionally biased region" description="Acidic residues" evidence="14">
    <location>
        <begin position="540"/>
        <end position="555"/>
    </location>
</feature>
<evidence type="ECO:0000256" key="14">
    <source>
        <dbReference type="SAM" id="MobiDB-lite"/>
    </source>
</evidence>
<feature type="region of interest" description="Disordered" evidence="14">
    <location>
        <begin position="486"/>
        <end position="582"/>
    </location>
</feature>
<dbReference type="Pfam" id="PF02954">
    <property type="entry name" value="HTH_8"/>
    <property type="match status" value="1"/>
</dbReference>
<organism evidence="16 17">
    <name type="scientific">Pseudaquabacterium rugosum</name>
    <dbReference type="NCBI Taxonomy" id="2984194"/>
    <lineage>
        <taxon>Bacteria</taxon>
        <taxon>Pseudomonadati</taxon>
        <taxon>Pseudomonadota</taxon>
        <taxon>Betaproteobacteria</taxon>
        <taxon>Burkholderiales</taxon>
        <taxon>Sphaerotilaceae</taxon>
        <taxon>Pseudaquabacterium</taxon>
    </lineage>
</organism>
<dbReference type="EMBL" id="JBBUTF010000008">
    <property type="protein sequence ID" value="MEK8026545.1"/>
    <property type="molecule type" value="Genomic_DNA"/>
</dbReference>
<dbReference type="InterPro" id="IPR025944">
    <property type="entry name" value="Sigma_54_int_dom_CS"/>
</dbReference>
<feature type="compositionally biased region" description="Low complexity" evidence="14">
    <location>
        <begin position="506"/>
        <end position="539"/>
    </location>
</feature>
<dbReference type="SUPFAM" id="SSF46689">
    <property type="entry name" value="Homeodomain-like"/>
    <property type="match status" value="1"/>
</dbReference>
<dbReference type="CDD" id="cd00009">
    <property type="entry name" value="AAA"/>
    <property type="match status" value="1"/>
</dbReference>
<keyword evidence="17" id="KW-1185">Reference proteome</keyword>
<dbReference type="PANTHER" id="PTHR32071">
    <property type="entry name" value="TRANSCRIPTIONAL REGULATORY PROTEIN"/>
    <property type="match status" value="1"/>
</dbReference>
<dbReference type="SMART" id="SM00382">
    <property type="entry name" value="AAA"/>
    <property type="match status" value="1"/>
</dbReference>
<proteinExistence type="predicted"/>
<accession>A0ABU9B9H5</accession>
<dbReference type="Pfam" id="PF25601">
    <property type="entry name" value="AAA_lid_14"/>
    <property type="match status" value="1"/>
</dbReference>
<dbReference type="Gene3D" id="1.10.10.60">
    <property type="entry name" value="Homeodomain-like"/>
    <property type="match status" value="1"/>
</dbReference>
<dbReference type="InterPro" id="IPR009057">
    <property type="entry name" value="Homeodomain-like_sf"/>
</dbReference>
<dbReference type="InterPro" id="IPR058031">
    <property type="entry name" value="AAA_lid_NorR"/>
</dbReference>
<protein>
    <recommendedName>
        <fullName evidence="3 12">Nif-specific regulatory protein</fullName>
    </recommendedName>
</protein>
<dbReference type="PROSITE" id="PS50045">
    <property type="entry name" value="SIGMA54_INTERACT_4"/>
    <property type="match status" value="1"/>
</dbReference>
<feature type="domain" description="Sigma-54 factor interaction" evidence="15">
    <location>
        <begin position="216"/>
        <end position="444"/>
    </location>
</feature>
<dbReference type="SMART" id="SM00065">
    <property type="entry name" value="GAF"/>
    <property type="match status" value="1"/>
</dbReference>
<evidence type="ECO:0000313" key="16">
    <source>
        <dbReference type="EMBL" id="MEK8026545.1"/>
    </source>
</evidence>
<gene>
    <name evidence="16" type="primary">nifA</name>
    <name evidence="16" type="ORF">AACH11_11295</name>
</gene>
<name>A0ABU9B9H5_9BURK</name>
<evidence type="ECO:0000256" key="9">
    <source>
        <dbReference type="ARBA" id="ARBA00023159"/>
    </source>
</evidence>
<dbReference type="InterPro" id="IPR003593">
    <property type="entry name" value="AAA+_ATPase"/>
</dbReference>
<dbReference type="Gene3D" id="1.10.8.60">
    <property type="match status" value="1"/>
</dbReference>
<keyword evidence="10 12" id="KW-0804">Transcription</keyword>
<evidence type="ECO:0000256" key="2">
    <source>
        <dbReference type="ARBA" id="ARBA00011135"/>
    </source>
</evidence>
<dbReference type="InterPro" id="IPR010113">
    <property type="entry name" value="Nif-specific_regulatory_prot"/>
</dbReference>
<evidence type="ECO:0000259" key="15">
    <source>
        <dbReference type="PROSITE" id="PS50045"/>
    </source>
</evidence>
<keyword evidence="11 12" id="KW-0535">Nitrogen fixation</keyword>
<evidence type="ECO:0000256" key="1">
    <source>
        <dbReference type="ARBA" id="ARBA00002167"/>
    </source>
</evidence>
<evidence type="ECO:0000256" key="7">
    <source>
        <dbReference type="ARBA" id="ARBA00023015"/>
    </source>
</evidence>
<dbReference type="Pfam" id="PF01590">
    <property type="entry name" value="GAF"/>
    <property type="match status" value="1"/>
</dbReference>
<keyword evidence="7 12" id="KW-0805">Transcription regulation</keyword>
<sequence>MLDRSPMNERSHLELITIYELCRILGGSLDIGRTFRAALNVLSTHIDLPRIMIVQADAEDGLLRVQASTGLSREQEARGVWHAGEGVIGHVFHSAMPVVVPDVGQAPEFIDRTGAFGPGGQGDEPDDGVMRAFVVVPMKTEQGVVGVLAAQRLVQGAARLADDQRLLTMAATLMAQAATLHDAVRDEHQRLQQETTRLRKALRHEPPRGRYSLDNVIGVSRPMQQVFEEVHQAAPSRATVLLRGESGTGKEAIARAIHFLSPRKDGPFIKVNCAALTESLLESELFGHEKGAFTGAVGERKGRFELAHGGTLFLDEIGDVSPGFQAKLLRVLQEREFERVGGSRPVKVDVRLICATNRDLEKMVQRGEYRADLYYRINVVSIFLPPLRERRADIPALVGHFIDRFNKENRRALKVTPEAMKVLTRCYWPGNVRELENCIERTATMVQGEHIRDLSFPCKHNRCLTQTLHFLDKADAVAAVMPAPEPAGLPMPRAPQRPPAAVGDTASGRGADDLGGAARSGWTGAPAHGGASWPGGAASDADDDLSIGDDDDGPDADGVTRIGPTERLPPVPRQFSAARPPDSERDRLIWAMEQCGWVQAKAARLLKITPRQLGYALQKHHIEVRKF</sequence>
<evidence type="ECO:0000256" key="8">
    <source>
        <dbReference type="ARBA" id="ARBA00023125"/>
    </source>
</evidence>
<evidence type="ECO:0000256" key="4">
    <source>
        <dbReference type="ARBA" id="ARBA00022741"/>
    </source>
</evidence>
<evidence type="ECO:0000256" key="5">
    <source>
        <dbReference type="ARBA" id="ARBA00022840"/>
    </source>
</evidence>
<evidence type="ECO:0000256" key="6">
    <source>
        <dbReference type="ARBA" id="ARBA00023012"/>
    </source>
</evidence>
<dbReference type="RefSeq" id="WP_341374326.1">
    <property type="nucleotide sequence ID" value="NZ_JBBUTF010000008.1"/>
</dbReference>
<dbReference type="Pfam" id="PF00158">
    <property type="entry name" value="Sigma54_activat"/>
    <property type="match status" value="1"/>
</dbReference>
<comment type="subunit">
    <text evidence="2 12">Interacts with sigma-54.</text>
</comment>
<feature type="coiled-coil region" evidence="13">
    <location>
        <begin position="174"/>
        <end position="201"/>
    </location>
</feature>
<dbReference type="InterPro" id="IPR002197">
    <property type="entry name" value="HTH_Fis"/>
</dbReference>
<feature type="compositionally biased region" description="Pro residues" evidence="14">
    <location>
        <begin position="486"/>
        <end position="498"/>
    </location>
</feature>
<dbReference type="PROSITE" id="PS00688">
    <property type="entry name" value="SIGMA54_INTERACT_3"/>
    <property type="match status" value="1"/>
</dbReference>
<keyword evidence="8 12" id="KW-0238">DNA-binding</keyword>
<keyword evidence="6 12" id="KW-0902">Two-component regulatory system</keyword>
<comment type="function">
    <text evidence="1 12">Required for activation of most nif operons, which are directly involved in nitrogen fixation.</text>
</comment>
<evidence type="ECO:0000313" key="17">
    <source>
        <dbReference type="Proteomes" id="UP001368500"/>
    </source>
</evidence>
<keyword evidence="5" id="KW-0067">ATP-binding</keyword>
<dbReference type="InterPro" id="IPR027417">
    <property type="entry name" value="P-loop_NTPase"/>
</dbReference>
<dbReference type="PANTHER" id="PTHR32071:SF117">
    <property type="entry name" value="PTS-DEPENDENT DIHYDROXYACETONE KINASE OPERON REGULATORY PROTEIN-RELATED"/>
    <property type="match status" value="1"/>
</dbReference>
<dbReference type="SUPFAM" id="SSF55781">
    <property type="entry name" value="GAF domain-like"/>
    <property type="match status" value="1"/>
</dbReference>
<dbReference type="PROSITE" id="PS00676">
    <property type="entry name" value="SIGMA54_INTERACT_2"/>
    <property type="match status" value="1"/>
</dbReference>
<comment type="caution">
    <text evidence="16">The sequence shown here is derived from an EMBL/GenBank/DDBJ whole genome shotgun (WGS) entry which is preliminary data.</text>
</comment>
<keyword evidence="4" id="KW-0547">Nucleotide-binding</keyword>
<evidence type="ECO:0000256" key="13">
    <source>
        <dbReference type="SAM" id="Coils"/>
    </source>
</evidence>
<dbReference type="InterPro" id="IPR003018">
    <property type="entry name" value="GAF"/>
</dbReference>
<dbReference type="SUPFAM" id="SSF52540">
    <property type="entry name" value="P-loop containing nucleoside triphosphate hydrolases"/>
    <property type="match status" value="1"/>
</dbReference>
<dbReference type="InterPro" id="IPR025943">
    <property type="entry name" value="Sigma_54_int_dom_ATP-bd_2"/>
</dbReference>
<dbReference type="Gene3D" id="3.40.50.300">
    <property type="entry name" value="P-loop containing nucleotide triphosphate hydrolases"/>
    <property type="match status" value="1"/>
</dbReference>
<reference evidence="16 17" key="1">
    <citation type="submission" date="2024-04" db="EMBL/GenBank/DDBJ databases">
        <title>Novel species of the genus Ideonella isolated from streams.</title>
        <authorList>
            <person name="Lu H."/>
        </authorList>
    </citation>
    <scope>NUCLEOTIDE SEQUENCE [LARGE SCALE GENOMIC DNA]</scope>
    <source>
        <strain evidence="16 17">BYS139W</strain>
    </source>
</reference>
<evidence type="ECO:0000256" key="11">
    <source>
        <dbReference type="ARBA" id="ARBA00023231"/>
    </source>
</evidence>
<dbReference type="NCBIfam" id="TIGR01817">
    <property type="entry name" value="nifA"/>
    <property type="match status" value="1"/>
</dbReference>
<dbReference type="InterPro" id="IPR029016">
    <property type="entry name" value="GAF-like_dom_sf"/>
</dbReference>
<evidence type="ECO:0000256" key="10">
    <source>
        <dbReference type="ARBA" id="ARBA00023163"/>
    </source>
</evidence>
<dbReference type="PRINTS" id="PR01590">
    <property type="entry name" value="HTHFIS"/>
</dbReference>
<dbReference type="PROSITE" id="PS00675">
    <property type="entry name" value="SIGMA54_INTERACT_1"/>
    <property type="match status" value="1"/>
</dbReference>
<keyword evidence="9 12" id="KW-0010">Activator</keyword>
<dbReference type="InterPro" id="IPR002078">
    <property type="entry name" value="Sigma_54_int"/>
</dbReference>
<evidence type="ECO:0000256" key="12">
    <source>
        <dbReference type="RuleBase" id="RU368029"/>
    </source>
</evidence>
<dbReference type="Proteomes" id="UP001368500">
    <property type="component" value="Unassembled WGS sequence"/>
</dbReference>
<keyword evidence="13" id="KW-0175">Coiled coil</keyword>
<dbReference type="Gene3D" id="3.30.450.40">
    <property type="match status" value="1"/>
</dbReference>